<accession>A0A8X6WG41</accession>
<dbReference type="AlphaFoldDB" id="A0A8X6WG41"/>
<comment type="caution">
    <text evidence="1">The sequence shown here is derived from an EMBL/GenBank/DDBJ whole genome shotgun (WGS) entry which is preliminary data.</text>
</comment>
<organism evidence="1 2">
    <name type="scientific">Trichonephila clavipes</name>
    <name type="common">Golden silk orbweaver</name>
    <name type="synonym">Nephila clavipes</name>
    <dbReference type="NCBI Taxonomy" id="2585209"/>
    <lineage>
        <taxon>Eukaryota</taxon>
        <taxon>Metazoa</taxon>
        <taxon>Ecdysozoa</taxon>
        <taxon>Arthropoda</taxon>
        <taxon>Chelicerata</taxon>
        <taxon>Arachnida</taxon>
        <taxon>Araneae</taxon>
        <taxon>Araneomorphae</taxon>
        <taxon>Entelegynae</taxon>
        <taxon>Araneoidea</taxon>
        <taxon>Nephilidae</taxon>
        <taxon>Trichonephila</taxon>
    </lineage>
</organism>
<evidence type="ECO:0000313" key="2">
    <source>
        <dbReference type="Proteomes" id="UP000887159"/>
    </source>
</evidence>
<dbReference type="InterPro" id="IPR036397">
    <property type="entry name" value="RNaseH_sf"/>
</dbReference>
<evidence type="ECO:0000313" key="1">
    <source>
        <dbReference type="EMBL" id="GFY33749.1"/>
    </source>
</evidence>
<gene>
    <name evidence="1" type="primary">NCL1_20744</name>
    <name evidence="1" type="ORF">TNCV_4594611</name>
</gene>
<dbReference type="GO" id="GO:0003676">
    <property type="term" value="F:nucleic acid binding"/>
    <property type="evidence" value="ECO:0007669"/>
    <property type="project" value="InterPro"/>
</dbReference>
<dbReference type="Gene3D" id="3.30.420.10">
    <property type="entry name" value="Ribonuclease H-like superfamily/Ribonuclease H"/>
    <property type="match status" value="1"/>
</dbReference>
<proteinExistence type="predicted"/>
<dbReference type="Proteomes" id="UP000887159">
    <property type="component" value="Unassembled WGS sequence"/>
</dbReference>
<name>A0A8X6WG41_TRICX</name>
<keyword evidence="2" id="KW-1185">Reference proteome</keyword>
<sequence>MLTAPIISSQKDSHGTRKATSRALSQEICKAISVCANNSLTFAAAWTLSSETMAAATLDAASQTGTFSMHQVSCIRVRWHRAERTLAAYINHRHAGPSPGMMVCGAIGYMSRSPLVRIDGTLNSARYISGVLRPVTVPIIQILRNRTFKQDNARPHVAGIVRAFLDTVNVRLLPWPCKFIRSFTNKKRLVYAPVTTVDELC</sequence>
<dbReference type="EMBL" id="BMAU01021418">
    <property type="protein sequence ID" value="GFY33749.1"/>
    <property type="molecule type" value="Genomic_DNA"/>
</dbReference>
<reference evidence="1" key="1">
    <citation type="submission" date="2020-08" db="EMBL/GenBank/DDBJ databases">
        <title>Multicomponent nature underlies the extraordinary mechanical properties of spider dragline silk.</title>
        <authorList>
            <person name="Kono N."/>
            <person name="Nakamura H."/>
            <person name="Mori M."/>
            <person name="Yoshida Y."/>
            <person name="Ohtoshi R."/>
            <person name="Malay A.D."/>
            <person name="Moran D.A.P."/>
            <person name="Tomita M."/>
            <person name="Numata K."/>
            <person name="Arakawa K."/>
        </authorList>
    </citation>
    <scope>NUCLEOTIDE SEQUENCE</scope>
</reference>
<protein>
    <submittedName>
        <fullName evidence="1">Transposable element Tcb1 transposase</fullName>
    </submittedName>
</protein>